<evidence type="ECO:0000313" key="5">
    <source>
        <dbReference type="Proteomes" id="UP000095038"/>
    </source>
</evidence>
<name>A0A1D2VGN1_9ASCO</name>
<sequence length="254" mass="30177">MSGKPDGLEDGSGNSNDVGSSKNKNSSQNKDRDGYSIDINEIEAELMKEENELGRDIEISRIINCFKLDSYSILELQPGVSLKDINQKYRKKSLLIHPDKNKNNPNAAIAFDILKKNHLNLTDEKLRKNLDQIYEDARKLIVREEKISVNNTNYFISEEFSSKLKNKVKEILIEEEFLRRMEIKENINKEVLKKQKLEQLKQERLFKKKQEKNWEDKREERVYNWRKYLKENEKKKMKMKKKNKNLEKKIKLLA</sequence>
<dbReference type="OrthoDB" id="342454at2759"/>
<dbReference type="SMART" id="SM00271">
    <property type="entry name" value="DnaJ"/>
    <property type="match status" value="1"/>
</dbReference>
<proteinExistence type="predicted"/>
<accession>A0A1D2VGN1</accession>
<feature type="coiled-coil region" evidence="1">
    <location>
        <begin position="180"/>
        <end position="249"/>
    </location>
</feature>
<feature type="compositionally biased region" description="Low complexity" evidence="2">
    <location>
        <begin position="11"/>
        <end position="28"/>
    </location>
</feature>
<dbReference type="GeneID" id="30968720"/>
<protein>
    <recommendedName>
        <fullName evidence="3">J domain-containing protein</fullName>
    </recommendedName>
</protein>
<dbReference type="Pfam" id="PF00226">
    <property type="entry name" value="DnaJ"/>
    <property type="match status" value="1"/>
</dbReference>
<gene>
    <name evidence="4" type="ORF">ASCRUDRAFT_91571</name>
</gene>
<dbReference type="InParanoid" id="A0A1D2VGN1"/>
<feature type="domain" description="J" evidence="3">
    <location>
        <begin position="69"/>
        <end position="134"/>
    </location>
</feature>
<dbReference type="PANTHER" id="PTHR46620:SF1">
    <property type="entry name" value="J DOMAIN-CONTAINING PROTEIN SPF31"/>
    <property type="match status" value="1"/>
</dbReference>
<keyword evidence="5" id="KW-1185">Reference proteome</keyword>
<dbReference type="Proteomes" id="UP000095038">
    <property type="component" value="Unassembled WGS sequence"/>
</dbReference>
<reference evidence="5" key="1">
    <citation type="submission" date="2016-05" db="EMBL/GenBank/DDBJ databases">
        <title>Comparative genomics of biotechnologically important yeasts.</title>
        <authorList>
            <consortium name="DOE Joint Genome Institute"/>
            <person name="Riley R."/>
            <person name="Haridas S."/>
            <person name="Wolfe K.H."/>
            <person name="Lopes M.R."/>
            <person name="Hittinger C.T."/>
            <person name="Goker M."/>
            <person name="Salamov A."/>
            <person name="Wisecaver J."/>
            <person name="Long T.M."/>
            <person name="Aerts A.L."/>
            <person name="Barry K."/>
            <person name="Choi C."/>
            <person name="Clum A."/>
            <person name="Coughlan A.Y."/>
            <person name="Deshpande S."/>
            <person name="Douglass A.P."/>
            <person name="Hanson S.J."/>
            <person name="Klenk H.-P."/>
            <person name="Labutti K."/>
            <person name="Lapidus A."/>
            <person name="Lindquist E."/>
            <person name="Lipzen A."/>
            <person name="Meier-Kolthoff J.P."/>
            <person name="Ohm R.A."/>
            <person name="Otillar R.P."/>
            <person name="Pangilinan J."/>
            <person name="Peng Y."/>
            <person name="Rokas A."/>
            <person name="Rosa C.A."/>
            <person name="Scheuner C."/>
            <person name="Sibirny A.A."/>
            <person name="Slot J.C."/>
            <person name="Stielow J.B."/>
            <person name="Sun H."/>
            <person name="Kurtzman C.P."/>
            <person name="Blackwell M."/>
            <person name="Grigoriev I.V."/>
            <person name="Jeffries T.W."/>
        </authorList>
    </citation>
    <scope>NUCLEOTIDE SEQUENCE [LARGE SCALE GENOMIC DNA]</scope>
    <source>
        <strain evidence="5">DSM 1968</strain>
    </source>
</reference>
<dbReference type="Gene3D" id="1.10.287.110">
    <property type="entry name" value="DnaJ domain"/>
    <property type="match status" value="1"/>
</dbReference>
<feature type="region of interest" description="Disordered" evidence="2">
    <location>
        <begin position="1"/>
        <end position="35"/>
    </location>
</feature>
<evidence type="ECO:0000259" key="3">
    <source>
        <dbReference type="PROSITE" id="PS50076"/>
    </source>
</evidence>
<dbReference type="InterPro" id="IPR036869">
    <property type="entry name" value="J_dom_sf"/>
</dbReference>
<dbReference type="STRING" id="1344418.A0A1D2VGN1"/>
<dbReference type="EMBL" id="KV454481">
    <property type="protein sequence ID" value="ODV60831.1"/>
    <property type="molecule type" value="Genomic_DNA"/>
</dbReference>
<evidence type="ECO:0000313" key="4">
    <source>
        <dbReference type="EMBL" id="ODV60831.1"/>
    </source>
</evidence>
<evidence type="ECO:0000256" key="2">
    <source>
        <dbReference type="SAM" id="MobiDB-lite"/>
    </source>
</evidence>
<dbReference type="RefSeq" id="XP_020047138.1">
    <property type="nucleotide sequence ID" value="XM_020195084.1"/>
</dbReference>
<keyword evidence="1" id="KW-0175">Coiled coil</keyword>
<dbReference type="AlphaFoldDB" id="A0A1D2VGN1"/>
<dbReference type="SUPFAM" id="SSF46565">
    <property type="entry name" value="Chaperone J-domain"/>
    <property type="match status" value="1"/>
</dbReference>
<dbReference type="CDD" id="cd06257">
    <property type="entry name" value="DnaJ"/>
    <property type="match status" value="1"/>
</dbReference>
<dbReference type="PROSITE" id="PS50076">
    <property type="entry name" value="DNAJ_2"/>
    <property type="match status" value="1"/>
</dbReference>
<organism evidence="4 5">
    <name type="scientific">Ascoidea rubescens DSM 1968</name>
    <dbReference type="NCBI Taxonomy" id="1344418"/>
    <lineage>
        <taxon>Eukaryota</taxon>
        <taxon>Fungi</taxon>
        <taxon>Dikarya</taxon>
        <taxon>Ascomycota</taxon>
        <taxon>Saccharomycotina</taxon>
        <taxon>Saccharomycetes</taxon>
        <taxon>Ascoideaceae</taxon>
        <taxon>Ascoidea</taxon>
    </lineage>
</organism>
<evidence type="ECO:0000256" key="1">
    <source>
        <dbReference type="SAM" id="Coils"/>
    </source>
</evidence>
<dbReference type="PANTHER" id="PTHR46620">
    <property type="entry name" value="J DOMAIN-CONTAINING PROTEIN SPF31"/>
    <property type="match status" value="1"/>
</dbReference>
<dbReference type="InterPro" id="IPR001623">
    <property type="entry name" value="DnaJ_domain"/>
</dbReference>